<dbReference type="Proteomes" id="UP000194318">
    <property type="component" value="Unassembled WGS sequence"/>
</dbReference>
<dbReference type="InterPro" id="IPR051473">
    <property type="entry name" value="P2Ox-like"/>
</dbReference>
<dbReference type="EMBL" id="ASYR01000048">
    <property type="protein sequence ID" value="KAF0646666.1"/>
    <property type="molecule type" value="Genomic_DNA"/>
</dbReference>
<evidence type="ECO:0000313" key="13">
    <source>
        <dbReference type="Proteomes" id="UP000194318"/>
    </source>
</evidence>
<dbReference type="GO" id="GO:0016899">
    <property type="term" value="F:oxidoreductase activity, acting on the CH-OH group of donors, oxygen as acceptor"/>
    <property type="evidence" value="ECO:0007669"/>
    <property type="project" value="UniProtKB-ARBA"/>
</dbReference>
<evidence type="ECO:0000256" key="4">
    <source>
        <dbReference type="ARBA" id="ARBA00022630"/>
    </source>
</evidence>
<evidence type="ECO:0000256" key="3">
    <source>
        <dbReference type="ARBA" id="ARBA00010790"/>
    </source>
</evidence>
<evidence type="ECO:0000256" key="5">
    <source>
        <dbReference type="ARBA" id="ARBA00022827"/>
    </source>
</evidence>
<dbReference type="InterPro" id="IPR007867">
    <property type="entry name" value="GMC_OxRtase_C"/>
</dbReference>
<accession>A0A1Y2NRF6</accession>
<dbReference type="GO" id="GO:0050660">
    <property type="term" value="F:flavin adenine dinucleotide binding"/>
    <property type="evidence" value="ECO:0007669"/>
    <property type="project" value="InterPro"/>
</dbReference>
<keyword evidence="14" id="KW-1185">Reference proteome</keyword>
<feature type="domain" description="Glucose-methanol-choline oxidoreductase N-terminal" evidence="9">
    <location>
        <begin position="191"/>
        <end position="411"/>
    </location>
</feature>
<comment type="similarity">
    <text evidence="3">Belongs to the GMC oxidoreductase family.</text>
</comment>
<feature type="compositionally biased region" description="Low complexity" evidence="8">
    <location>
        <begin position="60"/>
        <end position="70"/>
    </location>
</feature>
<proteinExistence type="inferred from homology"/>
<dbReference type="PANTHER" id="PTHR42784">
    <property type="entry name" value="PYRANOSE 2-OXIDASE"/>
    <property type="match status" value="1"/>
</dbReference>
<feature type="compositionally biased region" description="Basic and acidic residues" evidence="8">
    <location>
        <begin position="72"/>
        <end position="86"/>
    </location>
</feature>
<evidence type="ECO:0000256" key="8">
    <source>
        <dbReference type="SAM" id="MobiDB-lite"/>
    </source>
</evidence>
<comment type="pathway">
    <text evidence="2">Antibiotic biosynthesis.</text>
</comment>
<evidence type="ECO:0000259" key="10">
    <source>
        <dbReference type="Pfam" id="PF05199"/>
    </source>
</evidence>
<evidence type="ECO:0000256" key="7">
    <source>
        <dbReference type="ARBA" id="ARBA00023194"/>
    </source>
</evidence>
<evidence type="ECO:0000313" key="11">
    <source>
        <dbReference type="EMBL" id="KAF0646666.1"/>
    </source>
</evidence>
<keyword evidence="4" id="KW-0285">Flavoprotein</keyword>
<comment type="caution">
    <text evidence="12">The sequence shown here is derived from an EMBL/GenBank/DDBJ whole genome shotgun (WGS) entry which is preliminary data.</text>
</comment>
<feature type="domain" description="Glucose-methanol-choline oxidoreductase C-terminal" evidence="10">
    <location>
        <begin position="491"/>
        <end position="609"/>
    </location>
</feature>
<name>A0A1Y2NRF6_STRFR</name>
<evidence type="ECO:0000256" key="1">
    <source>
        <dbReference type="ARBA" id="ARBA00001974"/>
    </source>
</evidence>
<evidence type="ECO:0000313" key="12">
    <source>
        <dbReference type="EMBL" id="OSY50083.1"/>
    </source>
</evidence>
<dbReference type="Pfam" id="PF13450">
    <property type="entry name" value="NAD_binding_8"/>
    <property type="match status" value="1"/>
</dbReference>
<feature type="region of interest" description="Disordered" evidence="8">
    <location>
        <begin position="96"/>
        <end position="115"/>
    </location>
</feature>
<dbReference type="InterPro" id="IPR036188">
    <property type="entry name" value="FAD/NAD-bd_sf"/>
</dbReference>
<reference evidence="12 13" key="2">
    <citation type="submission" date="2016-09" db="EMBL/GenBank/DDBJ databases">
        <title>Streptomyces fradiae DSM40063, a candidate organism with high potential of specific P450 cytochromes.</title>
        <authorList>
            <person name="Grumaz C."/>
            <person name="Vainshtein Y."/>
            <person name="Kirstahler P."/>
            <person name="Sohn K."/>
        </authorList>
    </citation>
    <scope>NUCLEOTIDE SEQUENCE [LARGE SCALE GENOMIC DNA]</scope>
    <source>
        <strain evidence="12 13">DSM 40063</strain>
    </source>
</reference>
<dbReference type="Proteomes" id="UP000731519">
    <property type="component" value="Unassembled WGS sequence"/>
</dbReference>
<dbReference type="SUPFAM" id="SSF54373">
    <property type="entry name" value="FAD-linked reductases, C-terminal domain"/>
    <property type="match status" value="1"/>
</dbReference>
<dbReference type="Pfam" id="PF00732">
    <property type="entry name" value="GMC_oxred_N"/>
    <property type="match status" value="1"/>
</dbReference>
<dbReference type="EMBL" id="MIFZ01000296">
    <property type="protein sequence ID" value="OSY50083.1"/>
    <property type="molecule type" value="Genomic_DNA"/>
</dbReference>
<dbReference type="EC" id="1.1.3.43" evidence="12"/>
<evidence type="ECO:0000256" key="6">
    <source>
        <dbReference type="ARBA" id="ARBA00023002"/>
    </source>
</evidence>
<protein>
    <submittedName>
        <fullName evidence="12">Paromamine 6'-oxidase</fullName>
        <ecNumber evidence="12">1.1.3.43</ecNumber>
    </submittedName>
</protein>
<dbReference type="PANTHER" id="PTHR42784:SF1">
    <property type="entry name" value="PYRANOSE 2-OXIDASE"/>
    <property type="match status" value="1"/>
</dbReference>
<dbReference type="Pfam" id="PF05199">
    <property type="entry name" value="GMC_oxred_C"/>
    <property type="match status" value="1"/>
</dbReference>
<keyword evidence="7" id="KW-0045">Antibiotic biosynthesis</keyword>
<evidence type="ECO:0000313" key="14">
    <source>
        <dbReference type="Proteomes" id="UP000731519"/>
    </source>
</evidence>
<keyword evidence="6 12" id="KW-0560">Oxidoreductase</keyword>
<keyword evidence="5" id="KW-0274">FAD</keyword>
<sequence length="628" mass="67701">MGASPACTGAGWPPRRRDAGRRAPGGTRPRPARREARRARAPDRAHAGGPRSVAPHGHSPYDPYDTYDTYDPNDHDDHDDHDDERHRMKRLRGTLPSDARHAWHPEPLGPAHRDGWDTRDDDRVWDVVVIGSGASGSVAADRLVRQGLDVLMIEEGFRLSPDLGNPELDDMCRTALARDGQGGWTDEGWPWTTSNLGGGTVFYGGASWRYRPFDFDPSELVDAGGLDVRWPYGLAELAPYYDVLERRLGVCGGEEGEGSRGPAHPPTAAAEVLYEAGTALGYEPFPTPLAINRHAHGGRSACERNSLCVSHQCSTGAKGDAVAVFLAPLAAHPNFTLRTGVRALRLNQDRPDAVGSVTCLDRLGRTTHRVRARSFVVACNAIQSAALLLRSRGGRAPDGVGNHSGLVGRGLTMKLSEYVSGVVDAPSAATLADWRAHAGPFSTIAFLDHYLDADCPTGVGGMIYESKNDMPSRIRDDVLELRIETILADHPNLDNRVRLSSHADEDGVPAVVIDYTPDPRDLRRLAYMTDVCERLLRKAGATGIAHEESGFAQGSCHLHGTCRAGDDPATSVVDGWGRVHSAPNVYVVDGGFMPYPGGLNPTLTIQAHALRSAKAVAGDLVSRHTAHV</sequence>
<reference evidence="11 14" key="1">
    <citation type="submission" date="2013-05" db="EMBL/GenBank/DDBJ databases">
        <title>Genome Sequence of Streptomyces fradiae.</title>
        <authorList>
            <person name="Kirby R."/>
        </authorList>
    </citation>
    <scope>NUCLEOTIDE SEQUENCE [LARGE SCALE GENOMIC DNA]</scope>
    <source>
        <strain evidence="11 14">ATCC 10745</strain>
    </source>
</reference>
<feature type="region of interest" description="Disordered" evidence="8">
    <location>
        <begin position="1"/>
        <end position="86"/>
    </location>
</feature>
<dbReference type="FunFam" id="3.50.50.60:FF:000567">
    <property type="entry name" value="Paromamine 6'-oxidase"/>
    <property type="match status" value="1"/>
</dbReference>
<dbReference type="Gene3D" id="3.50.50.60">
    <property type="entry name" value="FAD/NAD(P)-binding domain"/>
    <property type="match status" value="3"/>
</dbReference>
<organism evidence="12 13">
    <name type="scientific">Streptomyces fradiae ATCC 10745 = DSM 40063</name>
    <dbReference type="NCBI Taxonomy" id="1319510"/>
    <lineage>
        <taxon>Bacteria</taxon>
        <taxon>Bacillati</taxon>
        <taxon>Actinomycetota</taxon>
        <taxon>Actinomycetes</taxon>
        <taxon>Kitasatosporales</taxon>
        <taxon>Streptomycetaceae</taxon>
        <taxon>Streptomyces</taxon>
    </lineage>
</organism>
<dbReference type="GO" id="GO:0017000">
    <property type="term" value="P:antibiotic biosynthetic process"/>
    <property type="evidence" value="ECO:0007669"/>
    <property type="project" value="UniProtKB-KW"/>
</dbReference>
<dbReference type="FunFam" id="3.50.50.60:FF:000566">
    <property type="entry name" value="Paromamine 6'-oxidase"/>
    <property type="match status" value="1"/>
</dbReference>
<dbReference type="InterPro" id="IPR000172">
    <property type="entry name" value="GMC_OxRdtase_N"/>
</dbReference>
<comment type="cofactor">
    <cofactor evidence="1">
        <name>FAD</name>
        <dbReference type="ChEBI" id="CHEBI:57692"/>
    </cofactor>
</comment>
<dbReference type="SUPFAM" id="SSF51905">
    <property type="entry name" value="FAD/NAD(P)-binding domain"/>
    <property type="match status" value="1"/>
</dbReference>
<dbReference type="AlphaFoldDB" id="A0A1Y2NRF6"/>
<evidence type="ECO:0000256" key="2">
    <source>
        <dbReference type="ARBA" id="ARBA00004792"/>
    </source>
</evidence>
<gene>
    <name evidence="12" type="primary">neoG</name>
    <name evidence="12" type="ORF">BG846_04321</name>
    <name evidence="11" type="ORF">K701_27170</name>
</gene>
<feature type="compositionally biased region" description="Basic and acidic residues" evidence="8">
    <location>
        <begin position="32"/>
        <end position="46"/>
    </location>
</feature>
<dbReference type="FunFam" id="3.50.50.60:FF:000568">
    <property type="entry name" value="Paromamine 6'-oxidase"/>
    <property type="match status" value="1"/>
</dbReference>
<evidence type="ECO:0000259" key="9">
    <source>
        <dbReference type="Pfam" id="PF00732"/>
    </source>
</evidence>